<dbReference type="EMBL" id="JACXWY010000020">
    <property type="protein sequence ID" value="MBD3848604.1"/>
    <property type="molecule type" value="Genomic_DNA"/>
</dbReference>
<organism evidence="3 4">
    <name type="scientific">Bosea spartocytisi</name>
    <dbReference type="NCBI Taxonomy" id="2773451"/>
    <lineage>
        <taxon>Bacteria</taxon>
        <taxon>Pseudomonadati</taxon>
        <taxon>Pseudomonadota</taxon>
        <taxon>Alphaproteobacteria</taxon>
        <taxon>Hyphomicrobiales</taxon>
        <taxon>Boseaceae</taxon>
        <taxon>Bosea</taxon>
    </lineage>
</organism>
<keyword evidence="4" id="KW-1185">Reference proteome</keyword>
<dbReference type="InterPro" id="IPR036188">
    <property type="entry name" value="FAD/NAD-bd_sf"/>
</dbReference>
<evidence type="ECO:0000256" key="1">
    <source>
        <dbReference type="ARBA" id="ARBA00023002"/>
    </source>
</evidence>
<dbReference type="PRINTS" id="PR00420">
    <property type="entry name" value="RNGMNOXGNASE"/>
</dbReference>
<keyword evidence="1" id="KW-0560">Oxidoreductase</keyword>
<dbReference type="RefSeq" id="WP_191125607.1">
    <property type="nucleotide sequence ID" value="NZ_JACXWY010000020.1"/>
</dbReference>
<accession>A0A927ED41</accession>
<dbReference type="InterPro" id="IPR002938">
    <property type="entry name" value="FAD-bd"/>
</dbReference>
<dbReference type="SUPFAM" id="SSF51905">
    <property type="entry name" value="FAD/NAD(P)-binding domain"/>
    <property type="match status" value="1"/>
</dbReference>
<dbReference type="PANTHER" id="PTHR43476:SF3">
    <property type="entry name" value="FAD-BINDING MONOOXYGENASE"/>
    <property type="match status" value="1"/>
</dbReference>
<dbReference type="InterPro" id="IPR050631">
    <property type="entry name" value="PheA/TfdB_FAD_monoxygenase"/>
</dbReference>
<dbReference type="AlphaFoldDB" id="A0A927ED41"/>
<comment type="caution">
    <text evidence="3">The sequence shown here is derived from an EMBL/GenBank/DDBJ whole genome shotgun (WGS) entry which is preliminary data.</text>
</comment>
<reference evidence="3" key="1">
    <citation type="submission" date="2020-09" db="EMBL/GenBank/DDBJ databases">
        <title>Bosea spartocytisi sp. nov. a root nodule endophyte of Spartocytisus supranubius in the high mountain ecosystem fo the Teide National Park (Canary Islands, Spain).</title>
        <authorList>
            <person name="Pulido-Suarez L."/>
            <person name="Peix A."/>
            <person name="Igual J.M."/>
            <person name="Socas-Perez N."/>
            <person name="Velazquez E."/>
            <person name="Flores-Felix J.D."/>
            <person name="Leon-Barrios M."/>
        </authorList>
    </citation>
    <scope>NUCLEOTIDE SEQUENCE</scope>
    <source>
        <strain evidence="3">SSUT16</strain>
    </source>
</reference>
<dbReference type="PANTHER" id="PTHR43476">
    <property type="entry name" value="3-(3-HYDROXY-PHENYL)PROPIONATE/3-HYDROXYCINNAMIC ACID HYDROXYLASE"/>
    <property type="match status" value="1"/>
</dbReference>
<dbReference type="Gene3D" id="3.30.70.2450">
    <property type="match status" value="1"/>
</dbReference>
<protein>
    <submittedName>
        <fullName evidence="3">Bifunctional 3-(3-hydroxy-phenyl)propionate/3-hydroxycinnamic acid hydroxylase</fullName>
    </submittedName>
</protein>
<dbReference type="Gene3D" id="3.50.50.60">
    <property type="entry name" value="FAD/NAD(P)-binding domain"/>
    <property type="match status" value="1"/>
</dbReference>
<evidence type="ECO:0000313" key="4">
    <source>
        <dbReference type="Proteomes" id="UP000619295"/>
    </source>
</evidence>
<evidence type="ECO:0000313" key="3">
    <source>
        <dbReference type="EMBL" id="MBD3848604.1"/>
    </source>
</evidence>
<dbReference type="GO" id="GO:0071949">
    <property type="term" value="F:FAD binding"/>
    <property type="evidence" value="ECO:0007669"/>
    <property type="project" value="InterPro"/>
</dbReference>
<dbReference type="GO" id="GO:0008688">
    <property type="term" value="F:3-(3-hydroxyphenyl)propionate hydroxylase activity"/>
    <property type="evidence" value="ECO:0007669"/>
    <property type="project" value="TreeGrafter"/>
</dbReference>
<sequence>MQPELSTSHPPGLPNDVQVAVVGFGPAGALAANLLGQAGIHTLCIDRTSEVYDKPRAIALDHEILRVLDNLGVAEAVAPYIAPFDLSEHFGSQGELLRRIGMVGTPYPLGYTPTMVFTQPPLEAALRDHAGHWPGVELRLGTQVTGLMQHESGVMLQLCDAAGGSGRVTADYVIACDGASSSLRGMVGATLDDLEFDEPWVVIDLKVDPDKLDTLPANSAHYCEPDRPSVYIVGPGNHRRWEIMLLDGEDPREMERPERVWHLLNRWIGPQDATLWRAASYRFHALVLRDWRRGRVFFAGDAAHQQPPILGQGMCQGMRDVTNIVWKLQAVLAGQADPSLLDTYGEERSPHVRELIEQIKGIGAVLCERDPEAARRRDARLLAESGGVPATITRQSVIPPLRAGLLSSSRRPGTGRLFPQPYAMAAGREGLLDAVFGTGWRMVIDTRAPGWRPEQLSALSDAAQDLGVTVLALSDGTVAVPPAVEAFRERDGVLAGWLAEQDAGAALIRPDHYVFGTADAAAACLALLAELRLALHAYAGSLPGRTTAAA</sequence>
<dbReference type="Proteomes" id="UP000619295">
    <property type="component" value="Unassembled WGS sequence"/>
</dbReference>
<dbReference type="NCBIfam" id="NF004829">
    <property type="entry name" value="PRK06183.1-3"/>
    <property type="match status" value="1"/>
</dbReference>
<evidence type="ECO:0000259" key="2">
    <source>
        <dbReference type="Pfam" id="PF01494"/>
    </source>
</evidence>
<proteinExistence type="predicted"/>
<feature type="domain" description="FAD-binding" evidence="2">
    <location>
        <begin position="16"/>
        <end position="357"/>
    </location>
</feature>
<dbReference type="GO" id="GO:0019622">
    <property type="term" value="P:3-(3-hydroxy)phenylpropionate catabolic process"/>
    <property type="evidence" value="ECO:0007669"/>
    <property type="project" value="TreeGrafter"/>
</dbReference>
<name>A0A927ED41_9HYPH</name>
<gene>
    <name evidence="3" type="ORF">IED13_23150</name>
</gene>
<dbReference type="Pfam" id="PF01494">
    <property type="entry name" value="FAD_binding_3"/>
    <property type="match status" value="1"/>
</dbReference>